<proteinExistence type="predicted"/>
<organism evidence="1 2">
    <name type="scientific">Thermus aquaticus (strain ATCC BAA-2747 / Y51MC23)</name>
    <dbReference type="NCBI Taxonomy" id="498848"/>
    <lineage>
        <taxon>Bacteria</taxon>
        <taxon>Thermotogati</taxon>
        <taxon>Deinococcota</taxon>
        <taxon>Deinococci</taxon>
        <taxon>Thermales</taxon>
        <taxon>Thermaceae</taxon>
        <taxon>Thermus</taxon>
    </lineage>
</organism>
<dbReference type="Proteomes" id="UP000058660">
    <property type="component" value="Chromosome"/>
</dbReference>
<sequence>MGIKQASPRPPKAYVGMLQRNRRNQGQWEVAWYGERGAPPEVVPATVEQVGEFGDMARPDGPCVKFSFKFSKPSEVDIIIIFRCKEKDILRSSPRIHVTAPLPQNLQGREINSSADPDMQGFVSKLKDTCCGKPKPFPPDWPPQILFRNDASVVVVPYDNPKVREAQSLDDLIGQDIGFVYVRKKPFPDWTTTDCGPNGVWCPLSEEPFYNVRVIRQREAIFIQLTKLGNPSQVVAALPAEVAVEPSGGREIGIMDSIDSPNEPVLEVRLPKIKIIIKIER</sequence>
<accession>A0ABN4IM13</accession>
<evidence type="ECO:0000313" key="2">
    <source>
        <dbReference type="Proteomes" id="UP000058660"/>
    </source>
</evidence>
<name>A0ABN4IM13_THEA5</name>
<gene>
    <name evidence="1" type="ORF">TO73_2193</name>
</gene>
<dbReference type="EMBL" id="CP010822">
    <property type="protein sequence ID" value="ALJ92003.1"/>
    <property type="molecule type" value="Genomic_DNA"/>
</dbReference>
<protein>
    <submittedName>
        <fullName evidence="1">Uncharacterized protein</fullName>
    </submittedName>
</protein>
<reference evidence="2" key="1">
    <citation type="journal article" date="2015" name="PLoS ONE">
        <title>Complete Genome Sequence of Thermus aquaticus Y51MC23.</title>
        <authorList>
            <person name="Brumm P.J."/>
            <person name="Monsma S."/>
            <person name="Keough B."/>
            <person name="Jasinovica S."/>
            <person name="Ferguson E."/>
            <person name="Schoenfeld T."/>
            <person name="Lodes M."/>
            <person name="Mead D.A."/>
        </authorList>
    </citation>
    <scope>NUCLEOTIDE SEQUENCE [LARGE SCALE GENOMIC DNA]</scope>
    <source>
        <strain evidence="2">BAA-2747 / Y51MC23</strain>
    </source>
</reference>
<evidence type="ECO:0000313" key="1">
    <source>
        <dbReference type="EMBL" id="ALJ92003.1"/>
    </source>
</evidence>
<keyword evidence="2" id="KW-1185">Reference proteome</keyword>